<evidence type="ECO:0000256" key="5">
    <source>
        <dbReference type="SAM" id="MobiDB-lite"/>
    </source>
</evidence>
<dbReference type="GO" id="GO:0071466">
    <property type="term" value="P:cellular response to xenobiotic stimulus"/>
    <property type="evidence" value="ECO:0000315"/>
    <property type="project" value="CGD"/>
</dbReference>
<dbReference type="EMBL" id="CP017623">
    <property type="protein sequence ID" value="AOW26025.1"/>
    <property type="molecule type" value="Genomic_DNA"/>
</dbReference>
<dbReference type="InterPro" id="IPR001849">
    <property type="entry name" value="PH_domain"/>
</dbReference>
<dbReference type="STRING" id="237561.A0A1D8PD21"/>
<proteinExistence type="predicted"/>
<dbReference type="RefSeq" id="XP_721545.2">
    <property type="nucleotide sequence ID" value="XM_716452.2"/>
</dbReference>
<evidence type="ECO:0000259" key="8">
    <source>
        <dbReference type="PROSITE" id="PS51778"/>
    </source>
</evidence>
<dbReference type="eggNOG" id="ENOG502QU87">
    <property type="taxonomic scope" value="Eukaryota"/>
</dbReference>
<feature type="domain" description="PH" evidence="7">
    <location>
        <begin position="327"/>
        <end position="428"/>
    </location>
</feature>
<evidence type="ECO:0000313" key="11">
    <source>
        <dbReference type="Proteomes" id="UP000000559"/>
    </source>
</evidence>
<evidence type="ECO:0000259" key="7">
    <source>
        <dbReference type="PROSITE" id="PS50003"/>
    </source>
</evidence>
<keyword evidence="11" id="KW-1185">Reference proteome</keyword>
<dbReference type="KEGG" id="cal:CAALFM_C103450CA"/>
<name>A0A1D8PD21_CANAL</name>
<evidence type="ECO:0000256" key="6">
    <source>
        <dbReference type="SAM" id="Phobius"/>
    </source>
</evidence>
<evidence type="ECO:0000256" key="1">
    <source>
        <dbReference type="ARBA" id="ARBA00004370"/>
    </source>
</evidence>
<feature type="domain" description="VASt" evidence="8">
    <location>
        <begin position="783"/>
        <end position="948"/>
    </location>
</feature>
<dbReference type="Gene3D" id="2.30.29.30">
    <property type="entry name" value="Pleckstrin-homology domain (PH domain)/Phosphotyrosine-binding domain (PTB)"/>
    <property type="match status" value="1"/>
</dbReference>
<dbReference type="Gene3D" id="1.20.1270.60">
    <property type="entry name" value="Arfaptin homology (AH) domain/BAR domain"/>
    <property type="match status" value="1"/>
</dbReference>
<dbReference type="AlphaFoldDB" id="A0A1D8PD21"/>
<dbReference type="Pfam" id="PF16016">
    <property type="entry name" value="VASt"/>
    <property type="match status" value="1"/>
</dbReference>
<organism evidence="10 11">
    <name type="scientific">Candida albicans (strain SC5314 / ATCC MYA-2876)</name>
    <name type="common">Yeast</name>
    <dbReference type="NCBI Taxonomy" id="237561"/>
    <lineage>
        <taxon>Eukaryota</taxon>
        <taxon>Fungi</taxon>
        <taxon>Dikarya</taxon>
        <taxon>Ascomycota</taxon>
        <taxon>Saccharomycotina</taxon>
        <taxon>Pichiomycetes</taxon>
        <taxon>Debaryomycetaceae</taxon>
        <taxon>Candida/Lodderomyces clade</taxon>
        <taxon>Candida</taxon>
    </lineage>
</organism>
<sequence>MPSTSSVESGPDPNILSSMVKSPKSDKSKPLSSQPHQETLLHHFKLISVNFKEAALDSPSFRASMNHLDLQINTIEQWLTALASSFKKIPKYLKEVQSYSNSFLEHLVPTFIQDGIIDQEYTVTGLNTTLDGLKTVWGLSIQALSVDAKNLKSIELFKRHHVIKYKETRKRYEDYQAKYDKYLSIYLSSSKSKDPLMVIEDAKQLYQVRKEYIHASLDLVIEIQNLSKNLNKLLVGVNTDLWRNKWNIFGSRGVGDAIKEEWDKIQRIQSWNDSYTLAIEKLNSDMLAARNQVEEGCHIQFQPSTNVNDYKSTIINNRTLRDIDEPGVEKHGYLFMKTWTEKSSKPIWVHRWAFIKNGVFGLLVVSPSQTFVQETDKIGILLCNVRYAPNEDRRFCFEIRTNDFTAVFQAESLVELKSWLKVFENEKFRISGPEALSNGLFNIASGRFPPIISEFSSTVDTVIDQQLTNAKVTLAGGQIVAASSLSNHLERFEDFFKKYMYFEIPKICPPFMTDTTKSSIMAYCLTSPTQIPNALTANIWGSVNWGLYYLHDTARDSSTYLTGKDAEMIKFQEEHFENDKFYPDFYPKEYVNLDIQMRALFETAVEPGEYCVLSYSCIWSPNSKQELSGRCFVTNYHMYFYMQALGFVALFKGFLGHLVSVEFVSQKNYDLMKVYNIDGVIKMKVFLDDAICIKKKLVYLINNIVSDKPKSLEGVLADFSDIEKEIAVEKSDQKNLREISQLSKGLSSKSLASEKLLLSGETSSILPGKSGRMIKHRVNFTPDYNLISDRTYPAPPKAIFHALLGDNSVVFRSQLSFASTKYFLQKPWATSSKGTLYRDFNVPAMYDGKDCFVQVRQEIDNMEDNTYYTFTHEMSKFELLLGSPYKTVFKIVIVEHISKRSKVFVYSKTYFDRLSVWNPLVIRLNNQVDVNKVRKLEKSISEAVKEIGTHGMIVRAIYLYGKLSHTSKPEAVTSTSVIKFGIVSLFKLGLGKAFSKAYSFAVKSFIKPFQLVVLLLKSLRMNVFLVFIIVLLSFLNLFLAGKTATSYWNTRSASKLAQEYVTKEPRMLQRSVYLKDLESILNENISIAESRPFSLFKQNSFIFNLDADSDWSNYFGSNARDVARSLKSSFQDIGIKRHELLVKLKILKSMEEEIIQAEWQNWLMSEAQKCDYVMDNVVGQIDEVDNYQEGVDNIIEYCHECKKILANLV</sequence>
<feature type="region of interest" description="Disordered" evidence="5">
    <location>
        <begin position="1"/>
        <end position="34"/>
    </location>
</feature>
<evidence type="ECO:0000313" key="9">
    <source>
        <dbReference type="CGD" id="CAL0000193067"/>
    </source>
</evidence>
<reference evidence="10 11" key="1">
    <citation type="journal article" date="2004" name="Proc. Natl. Acad. Sci. U.S.A.">
        <title>The diploid genome sequence of Candida albicans.</title>
        <authorList>
            <person name="Jones T."/>
            <person name="Federspiel N.A."/>
            <person name="Chibana H."/>
            <person name="Dungan J."/>
            <person name="Kalman S."/>
            <person name="Magee B.B."/>
            <person name="Newport G."/>
            <person name="Thorstenson Y.R."/>
            <person name="Agabian N."/>
            <person name="Magee P.T."/>
            <person name="Davis R.W."/>
            <person name="Scherer S."/>
        </authorList>
    </citation>
    <scope>NUCLEOTIDE SEQUENCE [LARGE SCALE GENOMIC DNA]</scope>
    <source>
        <strain evidence="11">SC5314 / ATCC MYA-2876</strain>
    </source>
</reference>
<evidence type="ECO:0000256" key="4">
    <source>
        <dbReference type="ARBA" id="ARBA00023136"/>
    </source>
</evidence>
<protein>
    <submittedName>
        <fullName evidence="10">Uncharacterized protein</fullName>
    </submittedName>
</protein>
<dbReference type="VEuPathDB" id="FungiDB:C1_03450C_A"/>
<dbReference type="GeneID" id="3636910"/>
<dbReference type="InParanoid" id="A0A1D8PD21"/>
<keyword evidence="4 6" id="KW-0472">Membrane</keyword>
<dbReference type="InterPro" id="IPR004148">
    <property type="entry name" value="BAR_dom"/>
</dbReference>
<dbReference type="Pfam" id="PF00169">
    <property type="entry name" value="PH"/>
    <property type="match status" value="1"/>
</dbReference>
<comment type="subcellular location">
    <subcellularLocation>
        <location evidence="1">Membrane</location>
    </subcellularLocation>
</comment>
<dbReference type="GO" id="GO:0005886">
    <property type="term" value="C:plasma membrane"/>
    <property type="evidence" value="ECO:0000318"/>
    <property type="project" value="GO_Central"/>
</dbReference>
<dbReference type="GO" id="GO:0005783">
    <property type="term" value="C:endoplasmic reticulum"/>
    <property type="evidence" value="ECO:0000318"/>
    <property type="project" value="GO_Central"/>
</dbReference>
<dbReference type="InterPro" id="IPR039463">
    <property type="entry name" value="Sip3/Lam1_BAR"/>
</dbReference>
<dbReference type="InterPro" id="IPR031968">
    <property type="entry name" value="VASt"/>
</dbReference>
<dbReference type="InterPro" id="IPR042067">
    <property type="entry name" value="Sip3_PH"/>
</dbReference>
<accession>A0A1D8PD21</accession>
<dbReference type="FunCoup" id="A0A1D8PD21">
    <property type="interactions" value="57"/>
</dbReference>
<dbReference type="SMART" id="SM00233">
    <property type="entry name" value="PH"/>
    <property type="match status" value="1"/>
</dbReference>
<dbReference type="PROSITE" id="PS50003">
    <property type="entry name" value="PH_DOMAIN"/>
    <property type="match status" value="1"/>
</dbReference>
<evidence type="ECO:0000256" key="2">
    <source>
        <dbReference type="ARBA" id="ARBA00022692"/>
    </source>
</evidence>
<dbReference type="SUPFAM" id="SSF50729">
    <property type="entry name" value="PH domain-like"/>
    <property type="match status" value="1"/>
</dbReference>
<keyword evidence="3 6" id="KW-1133">Transmembrane helix</keyword>
<dbReference type="SUPFAM" id="SSF103657">
    <property type="entry name" value="BAR/IMD domain-like"/>
    <property type="match status" value="1"/>
</dbReference>
<reference evidence="10 11" key="2">
    <citation type="journal article" date="2007" name="Genome Biol.">
        <title>Assembly of the Candida albicans genome into sixteen supercontigs aligned on the eight chromosomes.</title>
        <authorList>
            <person name="van het Hoog M."/>
            <person name="Rast T.J."/>
            <person name="Martchenko M."/>
            <person name="Grindle S."/>
            <person name="Dignard D."/>
            <person name="Hogues H."/>
            <person name="Cuomo C."/>
            <person name="Berriman M."/>
            <person name="Scherer S."/>
            <person name="Magee B.B."/>
            <person name="Whiteway M."/>
            <person name="Chibana H."/>
            <person name="Nantel A."/>
            <person name="Magee P.T."/>
        </authorList>
    </citation>
    <scope>GENOME REANNOTATION</scope>
    <source>
        <strain evidence="11">SC5314 / ATCC MYA-2876</strain>
    </source>
</reference>
<dbReference type="Proteomes" id="UP000000559">
    <property type="component" value="Chromosome 1"/>
</dbReference>
<dbReference type="Pfam" id="PF16746">
    <property type="entry name" value="BAR_3"/>
    <property type="match status" value="1"/>
</dbReference>
<dbReference type="CGD" id="CAL0000193067">
    <property type="gene designation" value="SIP3"/>
</dbReference>
<dbReference type="InterPro" id="IPR027267">
    <property type="entry name" value="AH/BAR_dom_sf"/>
</dbReference>
<dbReference type="SMR" id="A0A1D8PD21"/>
<dbReference type="CDD" id="cd07609">
    <property type="entry name" value="BAR_SIP3_fungi"/>
    <property type="match status" value="1"/>
</dbReference>
<evidence type="ECO:0000256" key="3">
    <source>
        <dbReference type="ARBA" id="ARBA00022989"/>
    </source>
</evidence>
<dbReference type="InterPro" id="IPR011993">
    <property type="entry name" value="PH-like_dom_sf"/>
</dbReference>
<dbReference type="OrthoDB" id="10070851at2759"/>
<dbReference type="PANTHER" id="PTHR14248">
    <property type="entry name" value="CYCLIN Y, ISOFORM A"/>
    <property type="match status" value="1"/>
</dbReference>
<gene>
    <name evidence="9" type="primary">SIP3</name>
    <name evidence="10" type="ordered locus">CAALFM_C103450CA</name>
    <name evidence="9" type="ordered locus">orf19.10565</name>
</gene>
<dbReference type="CDD" id="cd13280">
    <property type="entry name" value="PH_SIP3"/>
    <property type="match status" value="1"/>
</dbReference>
<reference evidence="10 11" key="3">
    <citation type="journal article" date="2013" name="Genome Biol.">
        <title>Assembly of a phased diploid Candida albicans genome facilitates allele-specific measurements and provides a simple model for repeat and indel structure.</title>
        <authorList>
            <person name="Muzzey D."/>
            <person name="Schwartz K."/>
            <person name="Weissman J.S."/>
            <person name="Sherlock G."/>
        </authorList>
    </citation>
    <scope>NUCLEOTIDE SEQUENCE [LARGE SCALE GENOMIC DNA]</scope>
    <source>
        <strain evidence="11">SC5314 / ATCC MYA-2876</strain>
    </source>
</reference>
<evidence type="ECO:0000313" key="10">
    <source>
        <dbReference type="EMBL" id="AOW26025.1"/>
    </source>
</evidence>
<dbReference type="FunFam" id="1.20.1270.60:FF:000186">
    <property type="entry name" value="Transcription modulator, putative"/>
    <property type="match status" value="1"/>
</dbReference>
<feature type="transmembrane region" description="Helical" evidence="6">
    <location>
        <begin position="1022"/>
        <end position="1041"/>
    </location>
</feature>
<dbReference type="PROSITE" id="PS51778">
    <property type="entry name" value="VAST"/>
    <property type="match status" value="1"/>
</dbReference>
<keyword evidence="2 6" id="KW-0812">Transmembrane</keyword>